<dbReference type="PANTHER" id="PTHR12176:SF78">
    <property type="entry name" value="EEF1A LYSINE AND N-TERMINAL METHYLTRANSFERASE"/>
    <property type="match status" value="1"/>
</dbReference>
<feature type="region of interest" description="Disordered" evidence="5">
    <location>
        <begin position="283"/>
        <end position="311"/>
    </location>
</feature>
<feature type="region of interest" description="Disordered" evidence="5">
    <location>
        <begin position="478"/>
        <end position="499"/>
    </location>
</feature>
<feature type="compositionally biased region" description="Basic residues" evidence="5">
    <location>
        <begin position="490"/>
        <end position="499"/>
    </location>
</feature>
<dbReference type="Pfam" id="PF01564">
    <property type="entry name" value="Spermine_synth"/>
    <property type="match status" value="1"/>
</dbReference>
<dbReference type="Pfam" id="PF13649">
    <property type="entry name" value="Methyltransf_25"/>
    <property type="match status" value="1"/>
</dbReference>
<dbReference type="AlphaFoldDB" id="A0AAV1ICD9"/>
<reference evidence="7 8" key="1">
    <citation type="submission" date="2023-10" db="EMBL/GenBank/DDBJ databases">
        <authorList>
            <person name="Maclean D."/>
            <person name="Macfadyen A."/>
        </authorList>
    </citation>
    <scope>NUCLEOTIDE SEQUENCE [LARGE SCALE GENOMIC DNA]</scope>
</reference>
<dbReference type="PANTHER" id="PTHR12176">
    <property type="entry name" value="SAM-DEPENDENT METHYLTRANSFERASE SUPERFAMILY PROTEIN"/>
    <property type="match status" value="1"/>
</dbReference>
<organism evidence="7 8">
    <name type="scientific">Coccomyxa viridis</name>
    <dbReference type="NCBI Taxonomy" id="1274662"/>
    <lineage>
        <taxon>Eukaryota</taxon>
        <taxon>Viridiplantae</taxon>
        <taxon>Chlorophyta</taxon>
        <taxon>core chlorophytes</taxon>
        <taxon>Trebouxiophyceae</taxon>
        <taxon>Trebouxiophyceae incertae sedis</taxon>
        <taxon>Coccomyxaceae</taxon>
        <taxon>Coccomyxa</taxon>
    </lineage>
</organism>
<evidence type="ECO:0000256" key="5">
    <source>
        <dbReference type="SAM" id="MobiDB-lite"/>
    </source>
</evidence>
<keyword evidence="2" id="KW-0489">Methyltransferase</keyword>
<keyword evidence="3" id="KW-0808">Transferase</keyword>
<name>A0AAV1ICD9_9CHLO</name>
<evidence type="ECO:0000256" key="1">
    <source>
        <dbReference type="ARBA" id="ARBA00008361"/>
    </source>
</evidence>
<evidence type="ECO:0000259" key="6">
    <source>
        <dbReference type="Pfam" id="PF13649"/>
    </source>
</evidence>
<evidence type="ECO:0000256" key="4">
    <source>
        <dbReference type="ARBA" id="ARBA00023268"/>
    </source>
</evidence>
<proteinExistence type="inferred from homology"/>
<comment type="caution">
    <text evidence="7">The sequence shown here is derived from an EMBL/GenBank/DDBJ whole genome shotgun (WGS) entry which is preliminary data.</text>
</comment>
<evidence type="ECO:0000256" key="3">
    <source>
        <dbReference type="ARBA" id="ARBA00022679"/>
    </source>
</evidence>
<evidence type="ECO:0000313" key="8">
    <source>
        <dbReference type="Proteomes" id="UP001314263"/>
    </source>
</evidence>
<dbReference type="InterPro" id="IPR029063">
    <property type="entry name" value="SAM-dependent_MTases_sf"/>
</dbReference>
<protein>
    <recommendedName>
        <fullName evidence="6">Methyltransferase domain-containing protein</fullName>
    </recommendedName>
</protein>
<accession>A0AAV1ICD9</accession>
<comment type="similarity">
    <text evidence="1">Belongs to the methyltransferase superfamily.</text>
</comment>
<dbReference type="GO" id="GO:0032259">
    <property type="term" value="P:methylation"/>
    <property type="evidence" value="ECO:0007669"/>
    <property type="project" value="UniProtKB-KW"/>
</dbReference>
<evidence type="ECO:0000256" key="2">
    <source>
        <dbReference type="ARBA" id="ARBA00022603"/>
    </source>
</evidence>
<dbReference type="EMBL" id="CAUYUE010000008">
    <property type="protein sequence ID" value="CAK0783523.1"/>
    <property type="molecule type" value="Genomic_DNA"/>
</dbReference>
<dbReference type="CDD" id="cd02440">
    <property type="entry name" value="AdoMet_MTases"/>
    <property type="match status" value="2"/>
</dbReference>
<dbReference type="InterPro" id="IPR051419">
    <property type="entry name" value="Lys/N-term_MeTrsfase_sf"/>
</dbReference>
<keyword evidence="8" id="KW-1185">Reference proteome</keyword>
<gene>
    <name evidence="7" type="ORF">CVIRNUC_006722</name>
</gene>
<evidence type="ECO:0000313" key="7">
    <source>
        <dbReference type="EMBL" id="CAK0783523.1"/>
    </source>
</evidence>
<sequence>MSKSDFSGLLPDSFEEFRSVEFWDGFFKARGNKAFEWYGEWKQLRPLMLPLLKGHKDILVIGCGNSDLSADMYDDGCTGVTNIDFSKGVIKEMMLKNLRQRPLMKWQVMDMTQTKFADGSFSAIVDKGGLDALMGEDTPGADEAGAKLLAEVARLLEARKGSVYFCVTLAQSHVSRRLLAAFSGPWHVKLQRLPPTPDMAGSPLQPLLVTVERADLAHADASVPTEVCFGEASSAPNGEQLQDVRQIVQESNALRSRAREQDEADPFARLHPGRRLFLPSLAQEGSESAQDTDQDEEASTSGRGNPLDAPLGGEKARYSAVVLDVEGIAADGALRECCVFVVPQGRETEWIFSHPDGQWAVARDCLSRRVILVVLNRGHDFIASKAVQTELSPLVRQLAPSHVRGIEKAVQILTTEEGIGERHIREDVVSPVSGRIVVEDTRVPHPEGGPDDLHWVRRMVFLSTRGLTQSEAYLTQRRPEALDKQAKAGSAKKARRKAAKGKDAMVPHYEVLACEYHVSIVAGLSLIGDTLSKQRRAGKGLGSVLVIGLGGGALPIYLHDVFSFNVECIDLDETVIRLAKEHFGFEESMEEPKLEARLGDGLEAVAERSRAQESSLDVLVVDASGGDPSQAMTCPPAAFLDREFLANAHRSLAQEGLLVVNCVCRSAPVFNSAVASLQAVFEDVYELDAEGDVNRVLFATKQQLPSRSQLDGTPQAAVQACSRLVGLTRAADQHRTPSSIPADDPLVMQLSRLRLLDAVSSNMQSNGQARGH</sequence>
<dbReference type="GO" id="GO:0008168">
    <property type="term" value="F:methyltransferase activity"/>
    <property type="evidence" value="ECO:0007669"/>
    <property type="project" value="UniProtKB-KW"/>
</dbReference>
<feature type="domain" description="Methyltransferase" evidence="6">
    <location>
        <begin position="58"/>
        <end position="138"/>
    </location>
</feature>
<dbReference type="InterPro" id="IPR041698">
    <property type="entry name" value="Methyltransf_25"/>
</dbReference>
<keyword evidence="4" id="KW-0511">Multifunctional enzyme</keyword>
<dbReference type="Proteomes" id="UP001314263">
    <property type="component" value="Unassembled WGS sequence"/>
</dbReference>
<dbReference type="Gene3D" id="3.40.50.150">
    <property type="entry name" value="Vaccinia Virus protein VP39"/>
    <property type="match status" value="2"/>
</dbReference>
<dbReference type="SUPFAM" id="SSF53335">
    <property type="entry name" value="S-adenosyl-L-methionine-dependent methyltransferases"/>
    <property type="match status" value="2"/>
</dbReference>